<evidence type="ECO:0000313" key="6">
    <source>
        <dbReference type="EMBL" id="SDL42168.1"/>
    </source>
</evidence>
<organism evidence="6 7">
    <name type="scientific">Halarsenatibacter silvermanii</name>
    <dbReference type="NCBI Taxonomy" id="321763"/>
    <lineage>
        <taxon>Bacteria</taxon>
        <taxon>Bacillati</taxon>
        <taxon>Bacillota</taxon>
        <taxon>Clostridia</taxon>
        <taxon>Halanaerobiales</taxon>
        <taxon>Halarsenatibacteraceae</taxon>
        <taxon>Halarsenatibacter</taxon>
    </lineage>
</organism>
<dbReference type="PANTHER" id="PTHR42934:SF2">
    <property type="entry name" value="GLYCOLATE OXIDASE SUBUNIT GLCD"/>
    <property type="match status" value="1"/>
</dbReference>
<dbReference type="OrthoDB" id="9767256at2"/>
<proteinExistence type="predicted"/>
<dbReference type="InterPro" id="IPR006094">
    <property type="entry name" value="Oxid_FAD_bind_N"/>
</dbReference>
<dbReference type="GO" id="GO:0071949">
    <property type="term" value="F:FAD binding"/>
    <property type="evidence" value="ECO:0007669"/>
    <property type="project" value="InterPro"/>
</dbReference>
<dbReference type="InterPro" id="IPR051914">
    <property type="entry name" value="FAD-linked_OxidoTrans_Type4"/>
</dbReference>
<dbReference type="RefSeq" id="WP_089758605.1">
    <property type="nucleotide sequence ID" value="NZ_FNGO01000004.1"/>
</dbReference>
<accession>A0A1G9JXC9</accession>
<dbReference type="STRING" id="321763.SAMN04488692_104115"/>
<dbReference type="EMBL" id="FNGO01000004">
    <property type="protein sequence ID" value="SDL42168.1"/>
    <property type="molecule type" value="Genomic_DNA"/>
</dbReference>
<evidence type="ECO:0000259" key="5">
    <source>
        <dbReference type="PROSITE" id="PS51387"/>
    </source>
</evidence>
<dbReference type="Gene3D" id="3.30.70.2740">
    <property type="match status" value="1"/>
</dbReference>
<protein>
    <submittedName>
        <fullName evidence="6">Glycolate oxidase</fullName>
    </submittedName>
</protein>
<dbReference type="PROSITE" id="PS51387">
    <property type="entry name" value="FAD_PCMH"/>
    <property type="match status" value="1"/>
</dbReference>
<dbReference type="PANTHER" id="PTHR42934">
    <property type="entry name" value="GLYCOLATE OXIDASE SUBUNIT GLCD"/>
    <property type="match status" value="1"/>
</dbReference>
<reference evidence="6 7" key="1">
    <citation type="submission" date="2016-10" db="EMBL/GenBank/DDBJ databases">
        <authorList>
            <person name="de Groot N.N."/>
        </authorList>
    </citation>
    <scope>NUCLEOTIDE SEQUENCE [LARGE SCALE GENOMIC DNA]</scope>
    <source>
        <strain evidence="6 7">SLAS-1</strain>
    </source>
</reference>
<dbReference type="Gene3D" id="1.10.45.10">
    <property type="entry name" value="Vanillyl-alcohol Oxidase, Chain A, domain 4"/>
    <property type="match status" value="1"/>
</dbReference>
<evidence type="ECO:0000256" key="4">
    <source>
        <dbReference type="ARBA" id="ARBA00023002"/>
    </source>
</evidence>
<dbReference type="InterPro" id="IPR016166">
    <property type="entry name" value="FAD-bd_PCMH"/>
</dbReference>
<dbReference type="Pfam" id="PF02913">
    <property type="entry name" value="FAD-oxidase_C"/>
    <property type="match status" value="1"/>
</dbReference>
<dbReference type="AlphaFoldDB" id="A0A1G9JXC9"/>
<keyword evidence="7" id="KW-1185">Reference proteome</keyword>
<dbReference type="Proteomes" id="UP000199476">
    <property type="component" value="Unassembled WGS sequence"/>
</dbReference>
<sequence>MEKTVVNDLMNIVGEKWVDTDAERVFSYAKEWTIESYGLVAPEPAEDCVVVKPCEAQEISEIMEYANENSIPVLPKGGNTALSANAIPDEPSIIIVLERMNEKIEIDEQNMTVTCDAGVTLESLLEKLSEHDKLYFPLHPGDEGAQIGGMAIMNAGGVRAVRDGVMRDQIRGLKAVLPTGEIVDFGNRDGKLIKNNAGYDLSHLMIGSEGTLGIVTEVTLDLKPEPPYSATLIIPFEKRNDAFRAVPEILQEGIIPLAIEYVEREQILATAEDLGKEWPATEGAGDLMVILAEDSEEDLFESAAGIENICEEHNSINTLMADTTQEEKELLEIRSHFLPAIEDDVVDCPDITVPRSELGDLMDKLDELSEEYDADMPLMAHAADGNLHAFIMLEDPEVDEIPDYYEELKHDMYQAALDLGGTITGEHGVGALRKKQLKMQYTEREIEIMKSLKQAFDPNNVLSPNRIVDID</sequence>
<dbReference type="InterPro" id="IPR016169">
    <property type="entry name" value="FAD-bd_PCMH_sub2"/>
</dbReference>
<feature type="domain" description="FAD-binding PCMH-type" evidence="5">
    <location>
        <begin position="42"/>
        <end position="225"/>
    </location>
</feature>
<comment type="cofactor">
    <cofactor evidence="1">
        <name>FAD</name>
        <dbReference type="ChEBI" id="CHEBI:57692"/>
    </cofactor>
</comment>
<gene>
    <name evidence="6" type="ORF">SAMN04488692_104115</name>
</gene>
<dbReference type="SUPFAM" id="SSF56176">
    <property type="entry name" value="FAD-binding/transporter-associated domain-like"/>
    <property type="match status" value="1"/>
</dbReference>
<dbReference type="SUPFAM" id="SSF55103">
    <property type="entry name" value="FAD-linked oxidases, C-terminal domain"/>
    <property type="match status" value="1"/>
</dbReference>
<keyword evidence="3" id="KW-0274">FAD</keyword>
<keyword evidence="2" id="KW-0285">Flavoprotein</keyword>
<evidence type="ECO:0000256" key="3">
    <source>
        <dbReference type="ARBA" id="ARBA00022827"/>
    </source>
</evidence>
<dbReference type="GO" id="GO:0016491">
    <property type="term" value="F:oxidoreductase activity"/>
    <property type="evidence" value="ECO:0007669"/>
    <property type="project" value="UniProtKB-KW"/>
</dbReference>
<evidence type="ECO:0000256" key="1">
    <source>
        <dbReference type="ARBA" id="ARBA00001974"/>
    </source>
</evidence>
<keyword evidence="4" id="KW-0560">Oxidoreductase</keyword>
<name>A0A1G9JXC9_9FIRM</name>
<dbReference type="InterPro" id="IPR016171">
    <property type="entry name" value="Vanillyl_alc_oxidase_C-sub2"/>
</dbReference>
<dbReference type="InterPro" id="IPR016164">
    <property type="entry name" value="FAD-linked_Oxase-like_C"/>
</dbReference>
<dbReference type="InterPro" id="IPR004113">
    <property type="entry name" value="FAD-bd_oxidored_4_C"/>
</dbReference>
<dbReference type="Pfam" id="PF01565">
    <property type="entry name" value="FAD_binding_4"/>
    <property type="match status" value="1"/>
</dbReference>
<evidence type="ECO:0000256" key="2">
    <source>
        <dbReference type="ARBA" id="ARBA00022630"/>
    </source>
</evidence>
<evidence type="ECO:0000313" key="7">
    <source>
        <dbReference type="Proteomes" id="UP000199476"/>
    </source>
</evidence>
<dbReference type="Gene3D" id="3.30.465.10">
    <property type="match status" value="1"/>
</dbReference>
<dbReference type="InterPro" id="IPR036318">
    <property type="entry name" value="FAD-bd_PCMH-like_sf"/>
</dbReference>